<dbReference type="GO" id="GO:0009252">
    <property type="term" value="P:peptidoglycan biosynthetic process"/>
    <property type="evidence" value="ECO:0007669"/>
    <property type="project" value="UniProtKB-UniRule"/>
</dbReference>
<dbReference type="Pfam" id="PF08245">
    <property type="entry name" value="Mur_ligase_M"/>
    <property type="match status" value="1"/>
</dbReference>
<dbReference type="HAMAP" id="MF_00639">
    <property type="entry name" value="MurD"/>
    <property type="match status" value="1"/>
</dbReference>
<dbReference type="EMBL" id="CP027432">
    <property type="protein sequence ID" value="QCI27859.1"/>
    <property type="molecule type" value="Genomic_DNA"/>
</dbReference>
<dbReference type="SUPFAM" id="SSF53623">
    <property type="entry name" value="MurD-like peptide ligases, catalytic domain"/>
    <property type="match status" value="1"/>
</dbReference>
<keyword evidence="14" id="KW-1185">Reference proteome</keyword>
<dbReference type="NCBIfam" id="TIGR01087">
    <property type="entry name" value="murD"/>
    <property type="match status" value="1"/>
</dbReference>
<evidence type="ECO:0000256" key="2">
    <source>
        <dbReference type="ARBA" id="ARBA00004752"/>
    </source>
</evidence>
<keyword evidence="5 7" id="KW-0547">Nucleotide-binding</keyword>
<feature type="binding site" evidence="7">
    <location>
        <begin position="91"/>
        <end position="97"/>
    </location>
    <ligand>
        <name>ATP</name>
        <dbReference type="ChEBI" id="CHEBI:30616"/>
    </ligand>
</feature>
<keyword evidence="3 7" id="KW-0963">Cytoplasm</keyword>
<proteinExistence type="inferred from homology"/>
<evidence type="ECO:0000256" key="7">
    <source>
        <dbReference type="HAMAP-Rule" id="MF_00639"/>
    </source>
</evidence>
<name>A0AAJ4UXR8_9BACT</name>
<keyword evidence="7 8" id="KW-0573">Peptidoglycan synthesis</keyword>
<reference evidence="12 13" key="2">
    <citation type="submission" date="2018-11" db="EMBL/GenBank/DDBJ databases">
        <title>Genomic Encyclopedia of Type Strains, Phase IV (KMG-IV): sequencing the most valuable type-strain genomes for metagenomic binning, comparative biology and taxonomic classification.</title>
        <authorList>
            <person name="Goeker M."/>
        </authorList>
    </citation>
    <scope>NUCLEOTIDE SEQUENCE [LARGE SCALE GENOMIC DNA]</scope>
    <source>
        <strain evidence="12 13">DSM 27783</strain>
    </source>
</reference>
<evidence type="ECO:0000256" key="8">
    <source>
        <dbReference type="RuleBase" id="RU003664"/>
    </source>
</evidence>
<gene>
    <name evidence="7" type="primary">murD</name>
    <name evidence="11" type="ORF">C6V80_02430</name>
    <name evidence="12" type="ORF">EDC58_0942</name>
</gene>
<evidence type="ECO:0000313" key="12">
    <source>
        <dbReference type="EMBL" id="ROR39963.1"/>
    </source>
</evidence>
<reference evidence="11" key="3">
    <citation type="submission" date="2019-06" db="EMBL/GenBank/DDBJ databases">
        <title>A comparative analysis of the Nautiliaceae.</title>
        <authorList>
            <person name="Grosche A."/>
            <person name="Smedile F."/>
            <person name="Vetriani C."/>
        </authorList>
    </citation>
    <scope>NUCLEOTIDE SEQUENCE</scope>
    <source>
        <strain evidence="11">TB6</strain>
    </source>
</reference>
<dbReference type="Proteomes" id="UP000298805">
    <property type="component" value="Chromosome"/>
</dbReference>
<organism evidence="12 13">
    <name type="scientific">Caminibacter pacificus</name>
    <dbReference type="NCBI Taxonomy" id="1424653"/>
    <lineage>
        <taxon>Bacteria</taxon>
        <taxon>Pseudomonadati</taxon>
        <taxon>Campylobacterota</taxon>
        <taxon>Epsilonproteobacteria</taxon>
        <taxon>Nautiliales</taxon>
        <taxon>Nautiliaceae</taxon>
        <taxon>Caminibacter</taxon>
    </lineage>
</organism>
<dbReference type="Pfam" id="PF02875">
    <property type="entry name" value="Mur_ligase_C"/>
    <property type="match status" value="1"/>
</dbReference>
<evidence type="ECO:0000256" key="5">
    <source>
        <dbReference type="ARBA" id="ARBA00022741"/>
    </source>
</evidence>
<accession>A0AAJ4UXR8</accession>
<dbReference type="PANTHER" id="PTHR43692:SF1">
    <property type="entry name" value="UDP-N-ACETYLMURAMOYLALANINE--D-GLUTAMATE LIGASE"/>
    <property type="match status" value="1"/>
</dbReference>
<dbReference type="AlphaFoldDB" id="A0AAJ4UXR8"/>
<evidence type="ECO:0000313" key="14">
    <source>
        <dbReference type="Proteomes" id="UP000298805"/>
    </source>
</evidence>
<comment type="pathway">
    <text evidence="2 7 8">Cell wall biogenesis; peptidoglycan biosynthesis.</text>
</comment>
<dbReference type="InterPro" id="IPR036565">
    <property type="entry name" value="Mur-like_cat_sf"/>
</dbReference>
<evidence type="ECO:0000259" key="9">
    <source>
        <dbReference type="Pfam" id="PF02875"/>
    </source>
</evidence>
<dbReference type="InterPro" id="IPR036615">
    <property type="entry name" value="Mur_ligase_C_dom_sf"/>
</dbReference>
<dbReference type="EC" id="6.3.2.9" evidence="7 8"/>
<comment type="subcellular location">
    <subcellularLocation>
        <location evidence="1 7 8">Cytoplasm</location>
    </subcellularLocation>
</comment>
<evidence type="ECO:0000313" key="11">
    <source>
        <dbReference type="EMBL" id="QCI27859.1"/>
    </source>
</evidence>
<dbReference type="InterPro" id="IPR013221">
    <property type="entry name" value="Mur_ligase_cen"/>
</dbReference>
<evidence type="ECO:0000313" key="13">
    <source>
        <dbReference type="Proteomes" id="UP000272781"/>
    </source>
</evidence>
<keyword evidence="7 8" id="KW-0131">Cell cycle</keyword>
<dbReference type="PANTHER" id="PTHR43692">
    <property type="entry name" value="UDP-N-ACETYLMURAMOYLALANINE--D-GLUTAMATE LIGASE"/>
    <property type="match status" value="1"/>
</dbReference>
<dbReference type="InterPro" id="IPR005762">
    <property type="entry name" value="MurD"/>
</dbReference>
<evidence type="ECO:0000256" key="6">
    <source>
        <dbReference type="ARBA" id="ARBA00022840"/>
    </source>
</evidence>
<dbReference type="GO" id="GO:0051301">
    <property type="term" value="P:cell division"/>
    <property type="evidence" value="ECO:0007669"/>
    <property type="project" value="UniProtKB-KW"/>
</dbReference>
<keyword evidence="7 8" id="KW-0961">Cell wall biogenesis/degradation</keyword>
<feature type="domain" description="Mur ligase central" evidence="10">
    <location>
        <begin position="89"/>
        <end position="204"/>
    </location>
</feature>
<dbReference type="EMBL" id="RJVK01000002">
    <property type="protein sequence ID" value="ROR39963.1"/>
    <property type="molecule type" value="Genomic_DNA"/>
</dbReference>
<feature type="domain" description="Mur ligase C-terminal" evidence="9">
    <location>
        <begin position="260"/>
        <end position="366"/>
    </location>
</feature>
<dbReference type="GO" id="GO:0008764">
    <property type="term" value="F:UDP-N-acetylmuramoylalanine-D-glutamate ligase activity"/>
    <property type="evidence" value="ECO:0007669"/>
    <property type="project" value="UniProtKB-UniRule"/>
</dbReference>
<dbReference type="GO" id="GO:0071555">
    <property type="term" value="P:cell wall organization"/>
    <property type="evidence" value="ECO:0007669"/>
    <property type="project" value="UniProtKB-KW"/>
</dbReference>
<dbReference type="GO" id="GO:0008360">
    <property type="term" value="P:regulation of cell shape"/>
    <property type="evidence" value="ECO:0007669"/>
    <property type="project" value="UniProtKB-KW"/>
</dbReference>
<keyword evidence="7 8" id="KW-0133">Cell shape</keyword>
<keyword evidence="7 8" id="KW-0132">Cell division</keyword>
<reference evidence="14" key="1">
    <citation type="submission" date="2018-03" db="EMBL/GenBank/DDBJ databases">
        <title>A comparative analysis of the Nautiliaceae.</title>
        <authorList>
            <person name="Grosche A."/>
            <person name="Smedile F."/>
            <person name="Vetriani C."/>
        </authorList>
    </citation>
    <scope>NUCLEOTIDE SEQUENCE [LARGE SCALE GENOMIC DNA]</scope>
    <source>
        <strain evidence="14">TB6</strain>
    </source>
</reference>
<sequence>MKSLFGYGITTKEIAKSGNWHIFDDNFKEVSFDKYGNKLLPSSLFKPEKSKLEITSPGIPPSHELIKKAKNLISEFDYYYSKMPFSIWITGTNGKTTTTEMIHHILPHSDIGGNIGIPLGKLDINKKFWVLEVSSFQLHYTTFAKPNIFVVLPLKEDHISWHGSFEEYVNAKLSPLKRMNERDVVIMPKKFDRETKAYKILYENEHDLIDKFNFKNLNFKTPFLLDEVLAKVVFYILFFKEPDLSDFKIDPHKLEEFNDKKNRLWVDDSKATNVDATLNALKRYEDKKILLILGGVDKGQNFEELFEYMKSLDIRLFIIGENTTLFENLAKKYSIDYKIPKTLEKAVNDIDKIHDQNSVALLSPACASFDQFNGYKHRGEEFKKFVSKLP</sequence>
<dbReference type="Gene3D" id="3.40.1190.10">
    <property type="entry name" value="Mur-like, catalytic domain"/>
    <property type="match status" value="1"/>
</dbReference>
<evidence type="ECO:0000256" key="4">
    <source>
        <dbReference type="ARBA" id="ARBA00022598"/>
    </source>
</evidence>
<dbReference type="GO" id="GO:0005737">
    <property type="term" value="C:cytoplasm"/>
    <property type="evidence" value="ECO:0007669"/>
    <property type="project" value="UniProtKB-SubCell"/>
</dbReference>
<keyword evidence="4 7" id="KW-0436">Ligase</keyword>
<keyword evidence="6 7" id="KW-0067">ATP-binding</keyword>
<dbReference type="SUPFAM" id="SSF53244">
    <property type="entry name" value="MurD-like peptide ligases, peptide-binding domain"/>
    <property type="match status" value="1"/>
</dbReference>
<comment type="catalytic activity">
    <reaction evidence="7 8">
        <text>UDP-N-acetyl-alpha-D-muramoyl-L-alanine + D-glutamate + ATP = UDP-N-acetyl-alpha-D-muramoyl-L-alanyl-D-glutamate + ADP + phosphate + H(+)</text>
        <dbReference type="Rhea" id="RHEA:16429"/>
        <dbReference type="ChEBI" id="CHEBI:15378"/>
        <dbReference type="ChEBI" id="CHEBI:29986"/>
        <dbReference type="ChEBI" id="CHEBI:30616"/>
        <dbReference type="ChEBI" id="CHEBI:43474"/>
        <dbReference type="ChEBI" id="CHEBI:83898"/>
        <dbReference type="ChEBI" id="CHEBI:83900"/>
        <dbReference type="ChEBI" id="CHEBI:456216"/>
        <dbReference type="EC" id="6.3.2.9"/>
    </reaction>
</comment>
<comment type="function">
    <text evidence="7 8">Cell wall formation. Catalyzes the addition of glutamate to the nucleotide precursor UDP-N-acetylmuramoyl-L-alanine (UMA).</text>
</comment>
<evidence type="ECO:0000256" key="3">
    <source>
        <dbReference type="ARBA" id="ARBA00022490"/>
    </source>
</evidence>
<dbReference type="Proteomes" id="UP000272781">
    <property type="component" value="Unassembled WGS sequence"/>
</dbReference>
<dbReference type="GO" id="GO:0005524">
    <property type="term" value="F:ATP binding"/>
    <property type="evidence" value="ECO:0007669"/>
    <property type="project" value="UniProtKB-UniRule"/>
</dbReference>
<comment type="similarity">
    <text evidence="7">Belongs to the MurCDEF family.</text>
</comment>
<dbReference type="InterPro" id="IPR004101">
    <property type="entry name" value="Mur_ligase_C"/>
</dbReference>
<dbReference type="RefSeq" id="WP_123352348.1">
    <property type="nucleotide sequence ID" value="NZ_CP027432.2"/>
</dbReference>
<evidence type="ECO:0000256" key="1">
    <source>
        <dbReference type="ARBA" id="ARBA00004496"/>
    </source>
</evidence>
<dbReference type="Gene3D" id="3.90.190.20">
    <property type="entry name" value="Mur ligase, C-terminal domain"/>
    <property type="match status" value="1"/>
</dbReference>
<evidence type="ECO:0000259" key="10">
    <source>
        <dbReference type="Pfam" id="PF08245"/>
    </source>
</evidence>
<protein>
    <recommendedName>
        <fullName evidence="7 8">UDP-N-acetylmuramoylalanine--D-glutamate ligase</fullName>
        <ecNumber evidence="7 8">6.3.2.9</ecNumber>
    </recommendedName>
    <alternativeName>
        <fullName evidence="7">D-glutamic acid-adding enzyme</fullName>
    </alternativeName>
    <alternativeName>
        <fullName evidence="7">UDP-N-acetylmuramoyl-L-alanyl-D-glutamate synthetase</fullName>
    </alternativeName>
</protein>